<gene>
    <name evidence="2" type="ORF">ACFOSV_12055</name>
</gene>
<dbReference type="GO" id="GO:0016757">
    <property type="term" value="F:glycosyltransferase activity"/>
    <property type="evidence" value="ECO:0007669"/>
    <property type="project" value="UniProtKB-KW"/>
</dbReference>
<dbReference type="Proteomes" id="UP001595805">
    <property type="component" value="Unassembled WGS sequence"/>
</dbReference>
<dbReference type="SUPFAM" id="SSF53756">
    <property type="entry name" value="UDP-Glycosyltransferase/glycogen phosphorylase"/>
    <property type="match status" value="1"/>
</dbReference>
<dbReference type="EMBL" id="JBHRZS010000007">
    <property type="protein sequence ID" value="MFC3880919.1"/>
    <property type="molecule type" value="Genomic_DNA"/>
</dbReference>
<evidence type="ECO:0000313" key="3">
    <source>
        <dbReference type="Proteomes" id="UP001595805"/>
    </source>
</evidence>
<dbReference type="RefSeq" id="WP_377906266.1">
    <property type="nucleotide sequence ID" value="NZ_JBHRZS010000007.1"/>
</dbReference>
<proteinExistence type="predicted"/>
<dbReference type="PANTHER" id="PTHR12526">
    <property type="entry name" value="GLYCOSYLTRANSFERASE"/>
    <property type="match status" value="1"/>
</dbReference>
<accession>A0ABV8AVV5</accession>
<keyword evidence="3" id="KW-1185">Reference proteome</keyword>
<keyword evidence="2" id="KW-0808">Transferase</keyword>
<feature type="domain" description="Glycosyl transferase family 1" evidence="1">
    <location>
        <begin position="185"/>
        <end position="343"/>
    </location>
</feature>
<name>A0ABV8AVV5_9BACT</name>
<evidence type="ECO:0000313" key="2">
    <source>
        <dbReference type="EMBL" id="MFC3880919.1"/>
    </source>
</evidence>
<sequence>MSKRVLIALHRYEIGGAETQAFYLGCHLKQQGFDVIFSAFGSELGQGFDRFEQEGFSCIRWGFQEKLILDPPRGLLGGLRRYRFLLKLFQKVRALKVDAIIPFTYPPNLIFCSYFSLMGAKTCLWNQRDEGRFFLGNIGEIRALKLASAIVSNSREGMGFLQNHTSRKITLIKNAVDLKKFSRVAPDYKSNRVVMIGNIHGFKDHLTLLEAWKIVLVNFPNLKLALAGRNGSAYPELLDFVRSQGIEESVDFIGGVNDIPKMLKSCILAVFSSENEGVPNGVLEPMASTFSVVATDIMGCREALGDDYPFLVQPKDPIDFADKICQLIRSEELMRSLGKANQERIIKNFSIEKMGESYIKLLDV</sequence>
<protein>
    <submittedName>
        <fullName evidence="2">Glycosyltransferase family 4 protein</fullName>
        <ecNumber evidence="2">2.4.-.-</ecNumber>
    </submittedName>
</protein>
<evidence type="ECO:0000259" key="1">
    <source>
        <dbReference type="Pfam" id="PF00534"/>
    </source>
</evidence>
<dbReference type="Pfam" id="PF00534">
    <property type="entry name" value="Glycos_transf_1"/>
    <property type="match status" value="1"/>
</dbReference>
<organism evidence="2 3">
    <name type="scientific">Algoriphagus namhaensis</name>
    <dbReference type="NCBI Taxonomy" id="915353"/>
    <lineage>
        <taxon>Bacteria</taxon>
        <taxon>Pseudomonadati</taxon>
        <taxon>Bacteroidota</taxon>
        <taxon>Cytophagia</taxon>
        <taxon>Cytophagales</taxon>
        <taxon>Cyclobacteriaceae</taxon>
        <taxon>Algoriphagus</taxon>
    </lineage>
</organism>
<dbReference type="InterPro" id="IPR001296">
    <property type="entry name" value="Glyco_trans_1"/>
</dbReference>
<dbReference type="Gene3D" id="3.40.50.2000">
    <property type="entry name" value="Glycogen Phosphorylase B"/>
    <property type="match status" value="2"/>
</dbReference>
<dbReference type="EC" id="2.4.-.-" evidence="2"/>
<dbReference type="CDD" id="cd03801">
    <property type="entry name" value="GT4_PimA-like"/>
    <property type="match status" value="1"/>
</dbReference>
<dbReference type="PANTHER" id="PTHR12526:SF630">
    <property type="entry name" value="GLYCOSYLTRANSFERASE"/>
    <property type="match status" value="1"/>
</dbReference>
<reference evidence="3" key="1">
    <citation type="journal article" date="2019" name="Int. J. Syst. Evol. Microbiol.">
        <title>The Global Catalogue of Microorganisms (GCM) 10K type strain sequencing project: providing services to taxonomists for standard genome sequencing and annotation.</title>
        <authorList>
            <consortium name="The Broad Institute Genomics Platform"/>
            <consortium name="The Broad Institute Genome Sequencing Center for Infectious Disease"/>
            <person name="Wu L."/>
            <person name="Ma J."/>
        </authorList>
    </citation>
    <scope>NUCLEOTIDE SEQUENCE [LARGE SCALE GENOMIC DNA]</scope>
    <source>
        <strain evidence="3">CCUG 60523</strain>
    </source>
</reference>
<comment type="caution">
    <text evidence="2">The sequence shown here is derived from an EMBL/GenBank/DDBJ whole genome shotgun (WGS) entry which is preliminary data.</text>
</comment>
<keyword evidence="2" id="KW-0328">Glycosyltransferase</keyword>